<gene>
    <name evidence="1" type="ORF">FloV-SA2_00057</name>
</gene>
<proteinExistence type="predicted"/>
<organism evidence="1">
    <name type="scientific">Florenciella sp. virus SA2</name>
    <dbReference type="NCBI Taxonomy" id="3240092"/>
    <lineage>
        <taxon>Viruses</taxon>
    </lineage>
</organism>
<accession>A0AB39JDC8</accession>
<evidence type="ECO:0000313" key="1">
    <source>
        <dbReference type="EMBL" id="XDO01880.1"/>
    </source>
</evidence>
<name>A0AB39JDC8_9VIRU</name>
<sequence>MDLWYETTEPSETDVKNTMKSSEICRNLYKEFNTDKENEYLQEVVSRIFKNNNEKIDPLYSNYNYKFHKITYESIRNNPNWNSLSTKILQEEVIAHKPYGSWRGFSTFVMKDLRDKYIMRVVCEVWADHILSTLFVPLWNDYNYRPSNNKGGYARTRDHYNSISNS</sequence>
<protein>
    <submittedName>
        <fullName evidence="1">Uncharacterized protein</fullName>
    </submittedName>
</protein>
<reference evidence="1" key="1">
    <citation type="submission" date="2024-03" db="EMBL/GenBank/DDBJ databases">
        <title>Eukaryotic viruses encode the ribosomal protein eL40.</title>
        <authorList>
            <person name="Thomy J."/>
            <person name="Schvarcz C.R."/>
            <person name="McBeain K.A."/>
            <person name="Edwards K.F."/>
            <person name="Steward G.F."/>
        </authorList>
    </citation>
    <scope>NUCLEOTIDE SEQUENCE</scope>
    <source>
        <strain evidence="1">FloV-SA2</strain>
    </source>
</reference>
<dbReference type="EMBL" id="PP542043">
    <property type="protein sequence ID" value="XDO01880.1"/>
    <property type="molecule type" value="Genomic_DNA"/>
</dbReference>